<dbReference type="Proteomes" id="UP000190423">
    <property type="component" value="Unassembled WGS sequence"/>
</dbReference>
<feature type="domain" description="SSD" evidence="7">
    <location>
        <begin position="799"/>
        <end position="925"/>
    </location>
</feature>
<feature type="transmembrane region" description="Helical" evidence="6">
    <location>
        <begin position="453"/>
        <end position="472"/>
    </location>
</feature>
<dbReference type="InterPro" id="IPR050545">
    <property type="entry name" value="Mycobact_MmpL"/>
</dbReference>
<dbReference type="InterPro" id="IPR001036">
    <property type="entry name" value="Acrflvin-R"/>
</dbReference>
<feature type="transmembrane region" description="Helical" evidence="6">
    <location>
        <begin position="875"/>
        <end position="896"/>
    </location>
</feature>
<dbReference type="Gene3D" id="1.20.1640.10">
    <property type="entry name" value="Multidrug efflux transporter AcrB transmembrane domain"/>
    <property type="match status" value="2"/>
</dbReference>
<dbReference type="SUPFAM" id="SSF82866">
    <property type="entry name" value="Multidrug efflux transporter AcrB transmembrane domain"/>
    <property type="match status" value="2"/>
</dbReference>
<evidence type="ECO:0000256" key="4">
    <source>
        <dbReference type="ARBA" id="ARBA00022989"/>
    </source>
</evidence>
<feature type="transmembrane region" description="Helical" evidence="6">
    <location>
        <begin position="902"/>
        <end position="926"/>
    </location>
</feature>
<evidence type="ECO:0000256" key="3">
    <source>
        <dbReference type="ARBA" id="ARBA00022692"/>
    </source>
</evidence>
<accession>A0A1T4LE75</accession>
<feature type="transmembrane region" description="Helical" evidence="6">
    <location>
        <begin position="292"/>
        <end position="314"/>
    </location>
</feature>
<dbReference type="PANTHER" id="PTHR33406:SF13">
    <property type="entry name" value="MEMBRANE PROTEIN YDFJ"/>
    <property type="match status" value="1"/>
</dbReference>
<keyword evidence="2" id="KW-1003">Cell membrane</keyword>
<sequence length="938" mass="103689">MVPRFYKRPWIIIAVCAVITVFFGLQLPHLKIESSSRDFLPKSGESYLRFNQCEDEFGSMDLIGISLETEDESILTPEYLTVVGRIAARIENLSDIEKVDAISNIDFVTSEDNSLVATNLIDEELYSIDENGNPVFTGTKADIRKINQKLIEWEEMYDRVMISDDGRATQMQIVISENRIDSDGNSVKISNSEKNDILQSVKKIVSEEVSGTGLNQTVYGDTVVSDEAHTFMVHDLVCLIPLVVLVVSLSLFFSFKTTDGTLLPLLTVLISTIWSCGLMSLLHFTFTIVSSIIPVALIAVGSAYGIHVLTHYYIALEKNDKPMTKELHAEIIWSGVKEVFGAVFLAGLTTVVGFISLVTSPLEPLHSFAIFASLGVLFSLLLALTLVPALLMTKPVNLIGKKSDRMEAIIARAKRKASSKLEKIHSEHSEERKAEDSTYYSLFRFFAGTKPRLILLSLAIVICSAIGIKKLVIDTAMINYFPATSRLRRDIDYVNKRFAGTNSVYIIVSADSQNSAEAASGLDSDGSDDSFDDLSFDDFGGFDDFNDFTSEETDFSDESIAASVRHDMTNPEILYAMEGLQNRLLEEYQEVGKVVSFTTFLKRMNQVMNAPSSDSAETADDVANLSKTASVQELLELFSEAYADAGGNDATVEAMMSKLLKKFNYNGTDYYEIPYDAEKYPVESREELADLVSQYIMLLGGDSLDRFVVPQGSFTPTKMRIQVQLRTHSTDSVGEIIAYAKEYVANHFPEGYTVEYTGTSEMEYTMTGMVISSQFTSLLLSLLSVFIIISISFKSGIAGLIGAIPLAFTIILNYMIMGLTGIKLDLITSIIASVAIGVGIDYTIHFLETYRAERANSDDLELVVKRTFNKSGVGIVTNALAVGLGFLVLCLSQFIVLRYIGILVAIVMFSSSALAMTIIPGILHLYDFKFMKPKTEQK</sequence>
<reference evidence="8 9" key="1">
    <citation type="submission" date="2017-02" db="EMBL/GenBank/DDBJ databases">
        <authorList>
            <person name="Peterson S.W."/>
        </authorList>
    </citation>
    <scope>NUCLEOTIDE SEQUENCE [LARGE SCALE GENOMIC DNA]</scope>
    <source>
        <strain evidence="8 9">ATCC BAA-908</strain>
    </source>
</reference>
<dbReference type="RefSeq" id="WP_078933465.1">
    <property type="nucleotide sequence ID" value="NZ_FUWG01000011.1"/>
</dbReference>
<feature type="domain" description="SSD" evidence="7">
    <location>
        <begin position="265"/>
        <end position="393"/>
    </location>
</feature>
<dbReference type="InterPro" id="IPR004869">
    <property type="entry name" value="MMPL_dom"/>
</dbReference>
<feature type="transmembrane region" description="Helical" evidence="6">
    <location>
        <begin position="826"/>
        <end position="844"/>
    </location>
</feature>
<proteinExistence type="predicted"/>
<feature type="transmembrane region" description="Helical" evidence="6">
    <location>
        <begin position="335"/>
        <end position="356"/>
    </location>
</feature>
<dbReference type="EMBL" id="FUWG01000011">
    <property type="protein sequence ID" value="SJZ52916.1"/>
    <property type="molecule type" value="Genomic_DNA"/>
</dbReference>
<feature type="transmembrane region" description="Helical" evidence="6">
    <location>
        <begin position="775"/>
        <end position="793"/>
    </location>
</feature>
<evidence type="ECO:0000256" key="1">
    <source>
        <dbReference type="ARBA" id="ARBA00004651"/>
    </source>
</evidence>
<feature type="transmembrane region" description="Helical" evidence="6">
    <location>
        <begin position="368"/>
        <end position="392"/>
    </location>
</feature>
<keyword evidence="9" id="KW-1185">Reference proteome</keyword>
<evidence type="ECO:0000256" key="2">
    <source>
        <dbReference type="ARBA" id="ARBA00022475"/>
    </source>
</evidence>
<evidence type="ECO:0000313" key="8">
    <source>
        <dbReference type="EMBL" id="SJZ52916.1"/>
    </source>
</evidence>
<feature type="transmembrane region" description="Helical" evidence="6">
    <location>
        <begin position="231"/>
        <end position="255"/>
    </location>
</feature>
<dbReference type="GeneID" id="78316846"/>
<dbReference type="Pfam" id="PF03176">
    <property type="entry name" value="MMPL"/>
    <property type="match status" value="2"/>
</dbReference>
<dbReference type="InterPro" id="IPR000731">
    <property type="entry name" value="SSD"/>
</dbReference>
<evidence type="ECO:0000256" key="6">
    <source>
        <dbReference type="SAM" id="Phobius"/>
    </source>
</evidence>
<feature type="transmembrane region" description="Helical" evidence="6">
    <location>
        <begin position="9"/>
        <end position="27"/>
    </location>
</feature>
<feature type="transmembrane region" description="Helical" evidence="6">
    <location>
        <begin position="800"/>
        <end position="820"/>
    </location>
</feature>
<dbReference type="GO" id="GO:0022857">
    <property type="term" value="F:transmembrane transporter activity"/>
    <property type="evidence" value="ECO:0007669"/>
    <property type="project" value="InterPro"/>
</dbReference>
<dbReference type="OrthoDB" id="9809027at2"/>
<comment type="subcellular location">
    <subcellularLocation>
        <location evidence="1">Cell membrane</location>
        <topology evidence="1">Multi-pass membrane protein</topology>
    </subcellularLocation>
</comment>
<evidence type="ECO:0000256" key="5">
    <source>
        <dbReference type="ARBA" id="ARBA00023136"/>
    </source>
</evidence>
<feature type="transmembrane region" description="Helical" evidence="6">
    <location>
        <begin position="262"/>
        <end position="286"/>
    </location>
</feature>
<dbReference type="PANTHER" id="PTHR33406">
    <property type="entry name" value="MEMBRANE PROTEIN MJ1562-RELATED"/>
    <property type="match status" value="1"/>
</dbReference>
<name>A0A1T4LE75_TREPO</name>
<keyword evidence="5 6" id="KW-0472">Membrane</keyword>
<dbReference type="GO" id="GO:0005886">
    <property type="term" value="C:plasma membrane"/>
    <property type="evidence" value="ECO:0007669"/>
    <property type="project" value="UniProtKB-SubCell"/>
</dbReference>
<organism evidence="8 9">
    <name type="scientific">Treponema porcinum</name>
    <dbReference type="NCBI Taxonomy" id="261392"/>
    <lineage>
        <taxon>Bacteria</taxon>
        <taxon>Pseudomonadati</taxon>
        <taxon>Spirochaetota</taxon>
        <taxon>Spirochaetia</taxon>
        <taxon>Spirochaetales</taxon>
        <taxon>Treponemataceae</taxon>
        <taxon>Treponema</taxon>
    </lineage>
</organism>
<evidence type="ECO:0000259" key="7">
    <source>
        <dbReference type="PROSITE" id="PS50156"/>
    </source>
</evidence>
<dbReference type="PROSITE" id="PS50156">
    <property type="entry name" value="SSD"/>
    <property type="match status" value="2"/>
</dbReference>
<dbReference type="PRINTS" id="PR00702">
    <property type="entry name" value="ACRIFLAVINRP"/>
</dbReference>
<gene>
    <name evidence="8" type="ORF">SAMN02745149_01558</name>
</gene>
<dbReference type="STRING" id="261392.SAMN02745149_01558"/>
<evidence type="ECO:0000313" key="9">
    <source>
        <dbReference type="Proteomes" id="UP000190423"/>
    </source>
</evidence>
<protein>
    <recommendedName>
        <fullName evidence="7">SSD domain-containing protein</fullName>
    </recommendedName>
</protein>
<keyword evidence="3 6" id="KW-0812">Transmembrane</keyword>
<keyword evidence="4 6" id="KW-1133">Transmembrane helix</keyword>
<dbReference type="AlphaFoldDB" id="A0A1T4LE75"/>